<gene>
    <name evidence="1" type="ORF">OHA16_29715</name>
</gene>
<dbReference type="EMBL" id="CP108110">
    <property type="protein sequence ID" value="WUQ86772.1"/>
    <property type="molecule type" value="Genomic_DNA"/>
</dbReference>
<dbReference type="Proteomes" id="UP001432222">
    <property type="component" value="Chromosome"/>
</dbReference>
<sequence>MTATRLFVGIALSFLALLVLATVVLGVRLALRMPGRPEEDGPSD</sequence>
<evidence type="ECO:0008006" key="3">
    <source>
        <dbReference type="Google" id="ProtNLM"/>
    </source>
</evidence>
<dbReference type="RefSeq" id="WP_328957362.1">
    <property type="nucleotide sequence ID" value="NZ_CP108110.1"/>
</dbReference>
<keyword evidence="2" id="KW-1185">Reference proteome</keyword>
<proteinExistence type="predicted"/>
<evidence type="ECO:0000313" key="2">
    <source>
        <dbReference type="Proteomes" id="UP001432222"/>
    </source>
</evidence>
<name>A0ABZ1U6G9_9ACTN</name>
<accession>A0ABZ1U6G9</accession>
<organism evidence="1 2">
    <name type="scientific">Kitasatospora purpeofusca</name>
    <dbReference type="NCBI Taxonomy" id="67352"/>
    <lineage>
        <taxon>Bacteria</taxon>
        <taxon>Bacillati</taxon>
        <taxon>Actinomycetota</taxon>
        <taxon>Actinomycetes</taxon>
        <taxon>Kitasatosporales</taxon>
        <taxon>Streptomycetaceae</taxon>
        <taxon>Kitasatospora</taxon>
    </lineage>
</organism>
<evidence type="ECO:0000313" key="1">
    <source>
        <dbReference type="EMBL" id="WUQ86772.1"/>
    </source>
</evidence>
<reference evidence="1" key="1">
    <citation type="submission" date="2022-10" db="EMBL/GenBank/DDBJ databases">
        <title>The complete genomes of actinobacterial strains from the NBC collection.</title>
        <authorList>
            <person name="Joergensen T.S."/>
            <person name="Alvarez Arevalo M."/>
            <person name="Sterndorff E.B."/>
            <person name="Faurdal D."/>
            <person name="Vuksanovic O."/>
            <person name="Mourched A.-S."/>
            <person name="Charusanti P."/>
            <person name="Shaw S."/>
            <person name="Blin K."/>
            <person name="Weber T."/>
        </authorList>
    </citation>
    <scope>NUCLEOTIDE SEQUENCE</scope>
    <source>
        <strain evidence="1">NBC_00222</strain>
    </source>
</reference>
<protein>
    <recommendedName>
        <fullName evidence="3">Histidine kinase</fullName>
    </recommendedName>
</protein>